<comment type="caution">
    <text evidence="3">The sequence shown here is derived from an EMBL/GenBank/DDBJ whole genome shotgun (WGS) entry which is preliminary data.</text>
</comment>
<dbReference type="GO" id="GO:0030133">
    <property type="term" value="C:transport vesicle"/>
    <property type="evidence" value="ECO:0007669"/>
    <property type="project" value="InterPro"/>
</dbReference>
<dbReference type="OMA" id="IHNYCEN"/>
<dbReference type="PANTHER" id="PTHR31784:SF2">
    <property type="entry name" value="BIOGENESIS OF LYSOSOME-RELATED ORGANELLES COMPLEX 1 SUBUNIT 5"/>
    <property type="match status" value="1"/>
</dbReference>
<proteinExistence type="inferred from homology"/>
<comment type="similarity">
    <text evidence="1">Belongs to the BLOC1S5 family.</text>
</comment>
<protein>
    <recommendedName>
        <fullName evidence="2">Biogenesis of lysosome-related organelles complex 1 subunit 5</fullName>
    </recommendedName>
</protein>
<evidence type="ECO:0000256" key="1">
    <source>
        <dbReference type="ARBA" id="ARBA00010754"/>
    </source>
</evidence>
<dbReference type="PANTHER" id="PTHR31784">
    <property type="entry name" value="BIOGENESIS OF LYSOSOME-RELATED ORGANELLES COMPLEX 1 SUBUNIT 5"/>
    <property type="match status" value="1"/>
</dbReference>
<evidence type="ECO:0000256" key="2">
    <source>
        <dbReference type="ARBA" id="ARBA00019580"/>
    </source>
</evidence>
<gene>
    <name evidence="3" type="ORF">RDWZM_002823</name>
</gene>
<sequence>MNSTLHQYLVEDAFKATDDVVNRIFNHKPFLEAEIRSMVKDFEEEPNKQCDLNQLVDGTYEKLKNIKDKQIDFIHNYCENDLVPLEQKIDRIETKMQNLLSIEQTKEDERKVKIDQFITKQNEGLAQFLQNMERRINEIDSSYEQAREQIHQKYNKKIYEK</sequence>
<organism evidence="3 4">
    <name type="scientific">Blomia tropicalis</name>
    <name type="common">Mite</name>
    <dbReference type="NCBI Taxonomy" id="40697"/>
    <lineage>
        <taxon>Eukaryota</taxon>
        <taxon>Metazoa</taxon>
        <taxon>Ecdysozoa</taxon>
        <taxon>Arthropoda</taxon>
        <taxon>Chelicerata</taxon>
        <taxon>Arachnida</taxon>
        <taxon>Acari</taxon>
        <taxon>Acariformes</taxon>
        <taxon>Sarcoptiformes</taxon>
        <taxon>Astigmata</taxon>
        <taxon>Glycyphagoidea</taxon>
        <taxon>Echimyopodidae</taxon>
        <taxon>Blomia</taxon>
    </lineage>
</organism>
<dbReference type="OrthoDB" id="18964at2759"/>
<dbReference type="InterPro" id="IPR017243">
    <property type="entry name" value="Bloc1s5"/>
</dbReference>
<accession>A0A9Q0MFP2</accession>
<dbReference type="GO" id="GO:0031083">
    <property type="term" value="C:BLOC-1 complex"/>
    <property type="evidence" value="ECO:0007669"/>
    <property type="project" value="InterPro"/>
</dbReference>
<dbReference type="EMBL" id="JAPWDV010000001">
    <property type="protein sequence ID" value="KAJ6224278.1"/>
    <property type="molecule type" value="Genomic_DNA"/>
</dbReference>
<evidence type="ECO:0000313" key="4">
    <source>
        <dbReference type="Proteomes" id="UP001142055"/>
    </source>
</evidence>
<name>A0A9Q0MFP2_BLOTA</name>
<keyword evidence="4" id="KW-1185">Reference proteome</keyword>
<reference evidence="3" key="1">
    <citation type="submission" date="2022-12" db="EMBL/GenBank/DDBJ databases">
        <title>Genome assemblies of Blomia tropicalis.</title>
        <authorList>
            <person name="Cui Y."/>
        </authorList>
    </citation>
    <scope>NUCLEOTIDE SEQUENCE</scope>
    <source>
        <tissue evidence="3">Adult mites</tissue>
    </source>
</reference>
<dbReference type="AlphaFoldDB" id="A0A9Q0MFP2"/>
<dbReference type="Proteomes" id="UP001142055">
    <property type="component" value="Chromosome 1"/>
</dbReference>
<evidence type="ECO:0000313" key="3">
    <source>
        <dbReference type="EMBL" id="KAJ6224278.1"/>
    </source>
</evidence>
<dbReference type="Pfam" id="PF14942">
    <property type="entry name" value="Muted"/>
    <property type="match status" value="1"/>
</dbReference>